<keyword evidence="3" id="KW-0472">Membrane</keyword>
<dbReference type="Pfam" id="PF00329">
    <property type="entry name" value="Complex1_30kDa"/>
    <property type="match status" value="1"/>
</dbReference>
<comment type="subcellular location">
    <subcellularLocation>
        <location evidence="3">Cell membrane</location>
        <topology evidence="3">Peripheral membrane protein</topology>
        <orientation evidence="3">Cytoplasmic side</orientation>
    </subcellularLocation>
</comment>
<dbReference type="PANTHER" id="PTHR10884:SF14">
    <property type="entry name" value="NADH DEHYDROGENASE [UBIQUINONE] IRON-SULFUR PROTEIN 3, MITOCHONDRIAL"/>
    <property type="match status" value="1"/>
</dbReference>
<evidence type="ECO:0000256" key="5">
    <source>
        <dbReference type="RuleBase" id="RU003582"/>
    </source>
</evidence>
<organism evidence="7 8">
    <name type="scientific">Geobacter soli</name>
    <dbReference type="NCBI Taxonomy" id="1510391"/>
    <lineage>
        <taxon>Bacteria</taxon>
        <taxon>Pseudomonadati</taxon>
        <taxon>Thermodesulfobacteriota</taxon>
        <taxon>Desulfuromonadia</taxon>
        <taxon>Geobacterales</taxon>
        <taxon>Geobacteraceae</taxon>
        <taxon>Geobacter</taxon>
    </lineage>
</organism>
<dbReference type="PROSITE" id="PS00542">
    <property type="entry name" value="COMPLEX1_30K"/>
    <property type="match status" value="1"/>
</dbReference>
<evidence type="ECO:0000256" key="4">
    <source>
        <dbReference type="RuleBase" id="RU003456"/>
    </source>
</evidence>
<keyword evidence="3 4" id="KW-0520">NAD</keyword>
<keyword evidence="3" id="KW-0830">Ubiquinone</keyword>
<dbReference type="AlphaFoldDB" id="A0A0C1R0K8"/>
<dbReference type="EC" id="7.1.1.-" evidence="3"/>
<comment type="function">
    <text evidence="3">NDH-1 shuttles electrons from NADH, via FMN and iron-sulfur (Fe-S) centers, to quinones in the respiratory chain. The immediate electron acceptor for the enzyme in this species is believed to be ubiquinone. Couples the redox reaction to proton translocation (for every two electrons transferred, four hydrogen ions are translocated across the cytoplasmic membrane), and thus conserves the redox energy in a proton gradient.</text>
</comment>
<evidence type="ECO:0000313" key="8">
    <source>
        <dbReference type="Proteomes" id="UP000031433"/>
    </source>
</evidence>
<comment type="subunit">
    <text evidence="3">NDH-1 is composed of 14 different subunits. Subunits NuoB, C, D, E, F, and G constitute the peripheral sector of the complex.</text>
</comment>
<dbReference type="InterPro" id="IPR010218">
    <property type="entry name" value="NADH_DH_suC"/>
</dbReference>
<dbReference type="InterPro" id="IPR001268">
    <property type="entry name" value="NADH_UbQ_OxRdtase_30kDa_su"/>
</dbReference>
<accession>A0A0C1R0K8</accession>
<protein>
    <recommendedName>
        <fullName evidence="3">NADH-quinone oxidoreductase subunit C</fullName>
        <ecNumber evidence="3">7.1.1.-</ecNumber>
    </recommendedName>
    <alternativeName>
        <fullName evidence="3">NADH dehydrogenase I subunit C</fullName>
    </alternativeName>
    <alternativeName>
        <fullName evidence="3">NDH-1 subunit C</fullName>
    </alternativeName>
</protein>
<keyword evidence="3 4" id="KW-1278">Translocase</keyword>
<evidence type="ECO:0000256" key="2">
    <source>
        <dbReference type="ARBA" id="ARBA00022448"/>
    </source>
</evidence>
<evidence type="ECO:0000256" key="3">
    <source>
        <dbReference type="HAMAP-Rule" id="MF_01357"/>
    </source>
</evidence>
<dbReference type="GO" id="GO:0005886">
    <property type="term" value="C:plasma membrane"/>
    <property type="evidence" value="ECO:0007669"/>
    <property type="project" value="UniProtKB-SubCell"/>
</dbReference>
<dbReference type="GO" id="GO:0048038">
    <property type="term" value="F:quinone binding"/>
    <property type="evidence" value="ECO:0007669"/>
    <property type="project" value="UniProtKB-KW"/>
</dbReference>
<dbReference type="SUPFAM" id="SSF143243">
    <property type="entry name" value="Nqo5-like"/>
    <property type="match status" value="1"/>
</dbReference>
<comment type="catalytic activity">
    <reaction evidence="3 5">
        <text>a quinone + NADH + 5 H(+)(in) = a quinol + NAD(+) + 4 H(+)(out)</text>
        <dbReference type="Rhea" id="RHEA:57888"/>
        <dbReference type="ChEBI" id="CHEBI:15378"/>
        <dbReference type="ChEBI" id="CHEBI:24646"/>
        <dbReference type="ChEBI" id="CHEBI:57540"/>
        <dbReference type="ChEBI" id="CHEBI:57945"/>
        <dbReference type="ChEBI" id="CHEBI:132124"/>
    </reaction>
</comment>
<keyword evidence="2 3" id="KW-0813">Transport</keyword>
<feature type="domain" description="NADH:ubiquinone oxidoreductase 30kDa subunit" evidence="6">
    <location>
        <begin position="31"/>
        <end position="152"/>
    </location>
</feature>
<dbReference type="EMBL" id="JXBL01000001">
    <property type="protein sequence ID" value="KIE44016.1"/>
    <property type="molecule type" value="Genomic_DNA"/>
</dbReference>
<dbReference type="RefSeq" id="WP_039647890.1">
    <property type="nucleotide sequence ID" value="NZ_JXBL01000001.1"/>
</dbReference>
<proteinExistence type="inferred from homology"/>
<keyword evidence="8" id="KW-1185">Reference proteome</keyword>
<dbReference type="NCBIfam" id="TIGR01961">
    <property type="entry name" value="NuoC_fam"/>
    <property type="match status" value="1"/>
</dbReference>
<evidence type="ECO:0000313" key="7">
    <source>
        <dbReference type="EMBL" id="KIE44016.1"/>
    </source>
</evidence>
<name>A0A0C1R0K8_9BACT</name>
<comment type="similarity">
    <text evidence="1 3 4">Belongs to the complex I 30 kDa subunit family.</text>
</comment>
<sequence length="162" mass="18759">MAENNRAVIKLKEKFAVSILDVKEFRGEVTVTVAREKIVDICRFLKESLQYNLCTDVTAVDYLGKQEPRFMMVYNLYSIPNKDRLRLKAGVPEADCTIDTVSCVWTSANWLEREVYDLMGVQFDGHPDLRRILMADDWVGHPLRKDYPLQGPDREPYKGRLS</sequence>
<keyword evidence="3" id="KW-1003">Cell membrane</keyword>
<keyword evidence="3 5" id="KW-0874">Quinone</keyword>
<dbReference type="Gene3D" id="3.30.460.80">
    <property type="entry name" value="NADH:ubiquinone oxidoreductase, 30kDa subunit"/>
    <property type="match status" value="1"/>
</dbReference>
<dbReference type="Proteomes" id="UP000031433">
    <property type="component" value="Unassembled WGS sequence"/>
</dbReference>
<reference evidence="7 8" key="1">
    <citation type="submission" date="2015-01" db="EMBL/GenBank/DDBJ databases">
        <title>Genome sequence of the anaerobic bacterium Geobacter soli GSS01, a dissimilatory Fe(III) reducer from soil.</title>
        <authorList>
            <person name="Yang G."/>
            <person name="Zhou S."/>
        </authorList>
    </citation>
    <scope>NUCLEOTIDE SEQUENCE [LARGE SCALE GENOMIC DNA]</scope>
    <source>
        <strain evidence="7 8">GSS01</strain>
    </source>
</reference>
<dbReference type="InterPro" id="IPR020396">
    <property type="entry name" value="NADH_UbQ_OxRdtase_CS"/>
</dbReference>
<evidence type="ECO:0000256" key="1">
    <source>
        <dbReference type="ARBA" id="ARBA00007569"/>
    </source>
</evidence>
<comment type="caution">
    <text evidence="7">The sequence shown here is derived from an EMBL/GenBank/DDBJ whole genome shotgun (WGS) entry which is preliminary data.</text>
</comment>
<dbReference type="GO" id="GO:0008137">
    <property type="term" value="F:NADH dehydrogenase (ubiquinone) activity"/>
    <property type="evidence" value="ECO:0007669"/>
    <property type="project" value="InterPro"/>
</dbReference>
<dbReference type="HAMAP" id="MF_01357">
    <property type="entry name" value="NDH1_NuoC"/>
    <property type="match status" value="1"/>
</dbReference>
<gene>
    <name evidence="3" type="primary">nuoC</name>
    <name evidence="7" type="ORF">SE37_16000</name>
</gene>
<dbReference type="PANTHER" id="PTHR10884">
    <property type="entry name" value="NADH DEHYDROGENASE UBIQUINONE IRON-SULFUR PROTEIN 3"/>
    <property type="match status" value="1"/>
</dbReference>
<evidence type="ECO:0000259" key="6">
    <source>
        <dbReference type="Pfam" id="PF00329"/>
    </source>
</evidence>
<dbReference type="GO" id="GO:0050136">
    <property type="term" value="F:NADH dehydrogenase (quinone) (non-electrogenic) activity"/>
    <property type="evidence" value="ECO:0007669"/>
    <property type="project" value="UniProtKB-UniRule"/>
</dbReference>
<dbReference type="InterPro" id="IPR037232">
    <property type="entry name" value="NADH_quin_OxRdtase_su_C/D-like"/>
</dbReference>